<dbReference type="SUPFAM" id="SSF53474">
    <property type="entry name" value="alpha/beta-Hydrolases"/>
    <property type="match status" value="1"/>
</dbReference>
<dbReference type="Pfam" id="PF01738">
    <property type="entry name" value="DLH"/>
    <property type="match status" value="1"/>
</dbReference>
<dbReference type="InterPro" id="IPR002925">
    <property type="entry name" value="Dienelactn_hydro"/>
</dbReference>
<dbReference type="RefSeq" id="WP_253568420.1">
    <property type="nucleotide sequence ID" value="NZ_JAMZEK010000004.1"/>
</dbReference>
<comment type="caution">
    <text evidence="2">The sequence shown here is derived from an EMBL/GenBank/DDBJ whole genome shotgun (WGS) entry which is preliminary data.</text>
</comment>
<dbReference type="Gene3D" id="3.40.50.1820">
    <property type="entry name" value="alpha/beta hydrolase"/>
    <property type="match status" value="1"/>
</dbReference>
<keyword evidence="2" id="KW-0378">Hydrolase</keyword>
<dbReference type="PANTHER" id="PTHR46623:SF6">
    <property type="entry name" value="ALPHA_BETA-HYDROLASES SUPERFAMILY PROTEIN"/>
    <property type="match status" value="1"/>
</dbReference>
<keyword evidence="3" id="KW-1185">Reference proteome</keyword>
<dbReference type="GO" id="GO:0016787">
    <property type="term" value="F:hydrolase activity"/>
    <property type="evidence" value="ECO:0007669"/>
    <property type="project" value="UniProtKB-KW"/>
</dbReference>
<evidence type="ECO:0000259" key="1">
    <source>
        <dbReference type="Pfam" id="PF01738"/>
    </source>
</evidence>
<feature type="domain" description="Dienelactone hydrolase" evidence="1">
    <location>
        <begin position="13"/>
        <end position="216"/>
    </location>
</feature>
<sequence length="218" mass="22820">MGRMIELQSTTPIGAYLAEPAAMPRGAIVVMQEIFGVNAHIRDVADRIAAAGYTAIAPALFDSVKPGVELGYDAEGMREGVALKAQVSFERAVQDVAAAAKRVAAAGKVGTIGFCWGGSVAYAAAIELGLPSVSYYGGSNTQLVGKPARAPLIFHYGLKDTHITAADRARVAAANPDAAVYEYEADHGFNCDHRGAYDAASAAMAWQRTLAFFAEHVG</sequence>
<evidence type="ECO:0000313" key="2">
    <source>
        <dbReference type="EMBL" id="MCP1375693.1"/>
    </source>
</evidence>
<evidence type="ECO:0000313" key="3">
    <source>
        <dbReference type="Proteomes" id="UP001204615"/>
    </source>
</evidence>
<name>A0ABT1FHU2_9GAMM</name>
<dbReference type="InterPro" id="IPR029058">
    <property type="entry name" value="AB_hydrolase_fold"/>
</dbReference>
<protein>
    <submittedName>
        <fullName evidence="2">Dienelactone hydrolase family protein</fullName>
    </submittedName>
</protein>
<proteinExistence type="predicted"/>
<dbReference type="EMBL" id="JAMZEK010000004">
    <property type="protein sequence ID" value="MCP1375693.1"/>
    <property type="molecule type" value="Genomic_DNA"/>
</dbReference>
<gene>
    <name evidence="2" type="ORF">NC595_16725</name>
</gene>
<dbReference type="PANTHER" id="PTHR46623">
    <property type="entry name" value="CARBOXYMETHYLENEBUTENOLIDASE-RELATED"/>
    <property type="match status" value="1"/>
</dbReference>
<reference evidence="2 3" key="1">
    <citation type="submission" date="2022-06" db="EMBL/GenBank/DDBJ databases">
        <title>Dyella sp. Sa strain:Sa Genome sequencing.</title>
        <authorList>
            <person name="Park S."/>
        </authorList>
    </citation>
    <scope>NUCLEOTIDE SEQUENCE [LARGE SCALE GENOMIC DNA]</scope>
    <source>
        <strain evidence="2 3">Sa</strain>
    </source>
</reference>
<dbReference type="Proteomes" id="UP001204615">
    <property type="component" value="Unassembled WGS sequence"/>
</dbReference>
<organism evidence="2 3">
    <name type="scientific">Dyella lutea</name>
    <dbReference type="NCBI Taxonomy" id="2950441"/>
    <lineage>
        <taxon>Bacteria</taxon>
        <taxon>Pseudomonadati</taxon>
        <taxon>Pseudomonadota</taxon>
        <taxon>Gammaproteobacteria</taxon>
        <taxon>Lysobacterales</taxon>
        <taxon>Rhodanobacteraceae</taxon>
        <taxon>Dyella</taxon>
    </lineage>
</organism>
<accession>A0ABT1FHU2</accession>
<dbReference type="InterPro" id="IPR051049">
    <property type="entry name" value="Dienelactone_hydrolase-like"/>
</dbReference>